<keyword evidence="4" id="KW-1185">Reference proteome</keyword>
<dbReference type="SUPFAM" id="SSF55811">
    <property type="entry name" value="Nudix"/>
    <property type="match status" value="1"/>
</dbReference>
<dbReference type="Gene3D" id="3.90.79.10">
    <property type="entry name" value="Nucleoside Triphosphate Pyrophosphohydrolase"/>
    <property type="match status" value="1"/>
</dbReference>
<dbReference type="InterPro" id="IPR000086">
    <property type="entry name" value="NUDIX_hydrolase_dom"/>
</dbReference>
<dbReference type="GO" id="GO:0006754">
    <property type="term" value="P:ATP biosynthetic process"/>
    <property type="evidence" value="ECO:0007669"/>
    <property type="project" value="TreeGrafter"/>
</dbReference>
<proteinExistence type="predicted"/>
<dbReference type="PANTHER" id="PTHR21340:SF0">
    <property type="entry name" value="BIS(5'-NUCLEOSYL)-TETRAPHOSPHATASE [ASYMMETRICAL]"/>
    <property type="match status" value="1"/>
</dbReference>
<gene>
    <name evidence="3" type="ORF">STEHIDRAFT_28238</name>
</gene>
<dbReference type="AlphaFoldDB" id="R7RZ56"/>
<keyword evidence="1" id="KW-0378">Hydrolase</keyword>
<dbReference type="EMBL" id="JH687399">
    <property type="protein sequence ID" value="EIM80205.1"/>
    <property type="molecule type" value="Genomic_DNA"/>
</dbReference>
<dbReference type="GeneID" id="18804387"/>
<protein>
    <recommendedName>
        <fullName evidence="2">Nudix hydrolase domain-containing protein</fullName>
    </recommendedName>
</protein>
<name>R7RZ56_STEHR</name>
<dbReference type="Pfam" id="PF00293">
    <property type="entry name" value="NUDIX"/>
    <property type="match status" value="1"/>
</dbReference>
<dbReference type="Proteomes" id="UP000053927">
    <property type="component" value="Unassembled WGS sequence"/>
</dbReference>
<dbReference type="RefSeq" id="XP_007310644.1">
    <property type="nucleotide sequence ID" value="XM_007310582.1"/>
</dbReference>
<accession>R7RZ56</accession>
<organism evidence="3 4">
    <name type="scientific">Stereum hirsutum (strain FP-91666)</name>
    <name type="common">White-rot fungus</name>
    <dbReference type="NCBI Taxonomy" id="721885"/>
    <lineage>
        <taxon>Eukaryota</taxon>
        <taxon>Fungi</taxon>
        <taxon>Dikarya</taxon>
        <taxon>Basidiomycota</taxon>
        <taxon>Agaricomycotina</taxon>
        <taxon>Agaricomycetes</taxon>
        <taxon>Russulales</taxon>
        <taxon>Stereaceae</taxon>
        <taxon>Stereum</taxon>
    </lineage>
</organism>
<feature type="non-terminal residue" evidence="3">
    <location>
        <position position="214"/>
    </location>
</feature>
<dbReference type="OMA" id="REENTGM"/>
<dbReference type="InterPro" id="IPR051325">
    <property type="entry name" value="Nudix_hydrolase_domain"/>
</dbReference>
<dbReference type="KEGG" id="shs:STEHIDRAFT_28238"/>
<dbReference type="GO" id="GO:0004081">
    <property type="term" value="F:bis(5'-nucleosyl)-tetraphosphatase (asymmetrical) activity"/>
    <property type="evidence" value="ECO:0007669"/>
    <property type="project" value="TreeGrafter"/>
</dbReference>
<reference evidence="4" key="1">
    <citation type="journal article" date="2012" name="Science">
        <title>The Paleozoic origin of enzymatic lignin decomposition reconstructed from 31 fungal genomes.</title>
        <authorList>
            <person name="Floudas D."/>
            <person name="Binder M."/>
            <person name="Riley R."/>
            <person name="Barry K."/>
            <person name="Blanchette R.A."/>
            <person name="Henrissat B."/>
            <person name="Martinez A.T."/>
            <person name="Otillar R."/>
            <person name="Spatafora J.W."/>
            <person name="Yadav J.S."/>
            <person name="Aerts A."/>
            <person name="Benoit I."/>
            <person name="Boyd A."/>
            <person name="Carlson A."/>
            <person name="Copeland A."/>
            <person name="Coutinho P.M."/>
            <person name="de Vries R.P."/>
            <person name="Ferreira P."/>
            <person name="Findley K."/>
            <person name="Foster B."/>
            <person name="Gaskell J."/>
            <person name="Glotzer D."/>
            <person name="Gorecki P."/>
            <person name="Heitman J."/>
            <person name="Hesse C."/>
            <person name="Hori C."/>
            <person name="Igarashi K."/>
            <person name="Jurgens J.A."/>
            <person name="Kallen N."/>
            <person name="Kersten P."/>
            <person name="Kohler A."/>
            <person name="Kuees U."/>
            <person name="Kumar T.K.A."/>
            <person name="Kuo A."/>
            <person name="LaButti K."/>
            <person name="Larrondo L.F."/>
            <person name="Lindquist E."/>
            <person name="Ling A."/>
            <person name="Lombard V."/>
            <person name="Lucas S."/>
            <person name="Lundell T."/>
            <person name="Martin R."/>
            <person name="McLaughlin D.J."/>
            <person name="Morgenstern I."/>
            <person name="Morin E."/>
            <person name="Murat C."/>
            <person name="Nagy L.G."/>
            <person name="Nolan M."/>
            <person name="Ohm R.A."/>
            <person name="Patyshakuliyeva A."/>
            <person name="Rokas A."/>
            <person name="Ruiz-Duenas F.J."/>
            <person name="Sabat G."/>
            <person name="Salamov A."/>
            <person name="Samejima M."/>
            <person name="Schmutz J."/>
            <person name="Slot J.C."/>
            <person name="St John F."/>
            <person name="Stenlid J."/>
            <person name="Sun H."/>
            <person name="Sun S."/>
            <person name="Syed K."/>
            <person name="Tsang A."/>
            <person name="Wiebenga A."/>
            <person name="Young D."/>
            <person name="Pisabarro A."/>
            <person name="Eastwood D.C."/>
            <person name="Martin F."/>
            <person name="Cullen D."/>
            <person name="Grigoriev I.V."/>
            <person name="Hibbett D.S."/>
        </authorList>
    </citation>
    <scope>NUCLEOTIDE SEQUENCE [LARGE SCALE GENOMIC DNA]</scope>
    <source>
        <strain evidence="4">FP-91666</strain>
    </source>
</reference>
<evidence type="ECO:0000256" key="1">
    <source>
        <dbReference type="ARBA" id="ARBA00022801"/>
    </source>
</evidence>
<evidence type="ECO:0000259" key="2">
    <source>
        <dbReference type="PROSITE" id="PS51462"/>
    </source>
</evidence>
<feature type="domain" description="Nudix hydrolase" evidence="2">
    <location>
        <begin position="27"/>
        <end position="198"/>
    </location>
</feature>
<dbReference type="InterPro" id="IPR020084">
    <property type="entry name" value="NUDIX_hydrolase_CS"/>
</dbReference>
<sequence length="214" mass="24011">PPQPRPATPLSEWSSPPIPDSQFFARDFMLAASMVIIQPSTGKVVVVNDTKRQSWFLPRGRKDVGENLEQCALREAYEESGFRAEFLPVVTYSRAPHAPQSATPDSNPVDPWGIGKNTEPIYITTQRWGPKRFGNGHVDNGGIYQAFYYVGQIPADAVREENTGMPDEQTYVGTLLDLEEALKLLSPSEGRVALMAYRLWKQTLELEEEARNKD</sequence>
<dbReference type="GO" id="GO:0006167">
    <property type="term" value="P:AMP biosynthetic process"/>
    <property type="evidence" value="ECO:0007669"/>
    <property type="project" value="TreeGrafter"/>
</dbReference>
<dbReference type="PROSITE" id="PS00893">
    <property type="entry name" value="NUDIX_BOX"/>
    <property type="match status" value="1"/>
</dbReference>
<dbReference type="PANTHER" id="PTHR21340">
    <property type="entry name" value="DIADENOSINE 5,5-P1,P4-TETRAPHOSPHATE PYROPHOSPHOHYDROLASE MUTT"/>
    <property type="match status" value="1"/>
</dbReference>
<dbReference type="InterPro" id="IPR015797">
    <property type="entry name" value="NUDIX_hydrolase-like_dom_sf"/>
</dbReference>
<feature type="non-terminal residue" evidence="3">
    <location>
        <position position="1"/>
    </location>
</feature>
<evidence type="ECO:0000313" key="3">
    <source>
        <dbReference type="EMBL" id="EIM80205.1"/>
    </source>
</evidence>
<dbReference type="PROSITE" id="PS51462">
    <property type="entry name" value="NUDIX"/>
    <property type="match status" value="1"/>
</dbReference>
<dbReference type="eggNOG" id="ENOG502S9V3">
    <property type="taxonomic scope" value="Eukaryota"/>
</dbReference>
<evidence type="ECO:0000313" key="4">
    <source>
        <dbReference type="Proteomes" id="UP000053927"/>
    </source>
</evidence>
<dbReference type="OrthoDB" id="276276at2759"/>